<name>A0ACB9AGV0_CICIN</name>
<reference evidence="1 2" key="2">
    <citation type="journal article" date="2022" name="Mol. Ecol. Resour.">
        <title>The genomes of chicory, endive, great burdock and yacon provide insights into Asteraceae paleo-polyploidization history and plant inulin production.</title>
        <authorList>
            <person name="Fan W."/>
            <person name="Wang S."/>
            <person name="Wang H."/>
            <person name="Wang A."/>
            <person name="Jiang F."/>
            <person name="Liu H."/>
            <person name="Zhao H."/>
            <person name="Xu D."/>
            <person name="Zhang Y."/>
        </authorList>
    </citation>
    <scope>NUCLEOTIDE SEQUENCE [LARGE SCALE GENOMIC DNA]</scope>
    <source>
        <strain evidence="2">cv. Punajuju</strain>
        <tissue evidence="1">Leaves</tissue>
    </source>
</reference>
<protein>
    <submittedName>
        <fullName evidence="1">Uncharacterized protein</fullName>
    </submittedName>
</protein>
<reference evidence="2" key="1">
    <citation type="journal article" date="2022" name="Mol. Ecol. Resour.">
        <title>The genomes of chicory, endive, great burdock and yacon provide insights into Asteraceae palaeo-polyploidization history and plant inulin production.</title>
        <authorList>
            <person name="Fan W."/>
            <person name="Wang S."/>
            <person name="Wang H."/>
            <person name="Wang A."/>
            <person name="Jiang F."/>
            <person name="Liu H."/>
            <person name="Zhao H."/>
            <person name="Xu D."/>
            <person name="Zhang Y."/>
        </authorList>
    </citation>
    <scope>NUCLEOTIDE SEQUENCE [LARGE SCALE GENOMIC DNA]</scope>
    <source>
        <strain evidence="2">cv. Punajuju</strain>
    </source>
</reference>
<sequence length="77" mass="8618">MYLACNSISNYIKYKLRPKNICKNRILVCHLKLSLQTHNTNKTRNPVVRISNELQIIVLSLDSCGGTASQTSPTLVS</sequence>
<evidence type="ECO:0000313" key="1">
    <source>
        <dbReference type="EMBL" id="KAI3708746.1"/>
    </source>
</evidence>
<accession>A0ACB9AGV0</accession>
<evidence type="ECO:0000313" key="2">
    <source>
        <dbReference type="Proteomes" id="UP001055811"/>
    </source>
</evidence>
<keyword evidence="2" id="KW-1185">Reference proteome</keyword>
<comment type="caution">
    <text evidence="1">The sequence shown here is derived from an EMBL/GenBank/DDBJ whole genome shotgun (WGS) entry which is preliminary data.</text>
</comment>
<dbReference type="Proteomes" id="UP001055811">
    <property type="component" value="Linkage Group LG07"/>
</dbReference>
<organism evidence="1 2">
    <name type="scientific">Cichorium intybus</name>
    <name type="common">Chicory</name>
    <dbReference type="NCBI Taxonomy" id="13427"/>
    <lineage>
        <taxon>Eukaryota</taxon>
        <taxon>Viridiplantae</taxon>
        <taxon>Streptophyta</taxon>
        <taxon>Embryophyta</taxon>
        <taxon>Tracheophyta</taxon>
        <taxon>Spermatophyta</taxon>
        <taxon>Magnoliopsida</taxon>
        <taxon>eudicotyledons</taxon>
        <taxon>Gunneridae</taxon>
        <taxon>Pentapetalae</taxon>
        <taxon>asterids</taxon>
        <taxon>campanulids</taxon>
        <taxon>Asterales</taxon>
        <taxon>Asteraceae</taxon>
        <taxon>Cichorioideae</taxon>
        <taxon>Cichorieae</taxon>
        <taxon>Cichoriinae</taxon>
        <taxon>Cichorium</taxon>
    </lineage>
</organism>
<proteinExistence type="predicted"/>
<dbReference type="EMBL" id="CM042015">
    <property type="protein sequence ID" value="KAI3708746.1"/>
    <property type="molecule type" value="Genomic_DNA"/>
</dbReference>
<gene>
    <name evidence="1" type="ORF">L2E82_38163</name>
</gene>